<keyword evidence="4" id="KW-1185">Reference proteome</keyword>
<keyword evidence="1" id="KW-0175">Coiled coil</keyword>
<evidence type="ECO:0000256" key="2">
    <source>
        <dbReference type="SAM" id="MobiDB-lite"/>
    </source>
</evidence>
<name>A0A5N5F6U7_9ROSA</name>
<evidence type="ECO:0000313" key="4">
    <source>
        <dbReference type="Proteomes" id="UP000327157"/>
    </source>
</evidence>
<dbReference type="OrthoDB" id="2289628at2759"/>
<reference evidence="3 4" key="3">
    <citation type="submission" date="2019-11" db="EMBL/GenBank/DDBJ databases">
        <title>A de novo genome assembly of a pear dwarfing rootstock.</title>
        <authorList>
            <person name="Wang F."/>
            <person name="Wang J."/>
            <person name="Li S."/>
            <person name="Zhang Y."/>
            <person name="Fang M."/>
            <person name="Ma L."/>
            <person name="Zhao Y."/>
            <person name="Jiang S."/>
        </authorList>
    </citation>
    <scope>NUCLEOTIDE SEQUENCE [LARGE SCALE GENOMIC DNA]</scope>
    <source>
        <strain evidence="3">S2</strain>
        <tissue evidence="3">Leaf</tissue>
    </source>
</reference>
<dbReference type="EMBL" id="SMOL01000768">
    <property type="protein sequence ID" value="KAB2597791.1"/>
    <property type="molecule type" value="Genomic_DNA"/>
</dbReference>
<feature type="compositionally biased region" description="Basic and acidic residues" evidence="2">
    <location>
        <begin position="288"/>
        <end position="301"/>
    </location>
</feature>
<dbReference type="PANTHER" id="PTHR48190">
    <property type="entry name" value="PROGRAMMED CELL DEATH PROTEIN 7"/>
    <property type="match status" value="1"/>
</dbReference>
<accession>A0A5N5F6U7</accession>
<feature type="region of interest" description="Disordered" evidence="2">
    <location>
        <begin position="287"/>
        <end position="328"/>
    </location>
</feature>
<feature type="compositionally biased region" description="Polar residues" evidence="2">
    <location>
        <begin position="302"/>
        <end position="318"/>
    </location>
</feature>
<gene>
    <name evidence="3" type="ORF">D8674_000711</name>
</gene>
<reference evidence="4" key="2">
    <citation type="submission" date="2019-10" db="EMBL/GenBank/DDBJ databases">
        <title>A de novo genome assembly of a pear dwarfing rootstock.</title>
        <authorList>
            <person name="Wang F."/>
            <person name="Wang J."/>
            <person name="Li S."/>
            <person name="Zhang Y."/>
            <person name="Fang M."/>
            <person name="Ma L."/>
            <person name="Zhao Y."/>
            <person name="Jiang S."/>
        </authorList>
    </citation>
    <scope>NUCLEOTIDE SEQUENCE [LARGE SCALE GENOMIC DNA]</scope>
</reference>
<evidence type="ECO:0000313" key="3">
    <source>
        <dbReference type="EMBL" id="KAB2597791.1"/>
    </source>
</evidence>
<dbReference type="GO" id="GO:0005689">
    <property type="term" value="C:U12-type spliceosomal complex"/>
    <property type="evidence" value="ECO:0007669"/>
    <property type="project" value="TreeGrafter"/>
</dbReference>
<evidence type="ECO:0000256" key="1">
    <source>
        <dbReference type="SAM" id="Coils"/>
    </source>
</evidence>
<dbReference type="AlphaFoldDB" id="A0A5N5F6U7"/>
<feature type="compositionally biased region" description="Basic and acidic residues" evidence="2">
    <location>
        <begin position="319"/>
        <end position="328"/>
    </location>
</feature>
<reference evidence="3 4" key="1">
    <citation type="submission" date="2019-09" db="EMBL/GenBank/DDBJ databases">
        <authorList>
            <person name="Ou C."/>
        </authorList>
    </citation>
    <scope>NUCLEOTIDE SEQUENCE [LARGE SCALE GENOMIC DNA]</scope>
    <source>
        <strain evidence="3">S2</strain>
        <tissue evidence="3">Leaf</tissue>
    </source>
</reference>
<keyword evidence="3" id="KW-0687">Ribonucleoprotein</keyword>
<comment type="caution">
    <text evidence="3">The sequence shown here is derived from an EMBL/GenBank/DDBJ whole genome shotgun (WGS) entry which is preliminary data.</text>
</comment>
<organism evidence="3 4">
    <name type="scientific">Pyrus ussuriensis x Pyrus communis</name>
    <dbReference type="NCBI Taxonomy" id="2448454"/>
    <lineage>
        <taxon>Eukaryota</taxon>
        <taxon>Viridiplantae</taxon>
        <taxon>Streptophyta</taxon>
        <taxon>Embryophyta</taxon>
        <taxon>Tracheophyta</taxon>
        <taxon>Spermatophyta</taxon>
        <taxon>Magnoliopsida</taxon>
        <taxon>eudicotyledons</taxon>
        <taxon>Gunneridae</taxon>
        <taxon>Pentapetalae</taxon>
        <taxon>rosids</taxon>
        <taxon>fabids</taxon>
        <taxon>Rosales</taxon>
        <taxon>Rosaceae</taxon>
        <taxon>Amygdaloideae</taxon>
        <taxon>Maleae</taxon>
        <taxon>Pyrus</taxon>
    </lineage>
</organism>
<dbReference type="InterPro" id="IPR052831">
    <property type="entry name" value="Apoptosis_promoter"/>
</dbReference>
<proteinExistence type="predicted"/>
<dbReference type="Proteomes" id="UP000327157">
    <property type="component" value="Chromosome 1"/>
</dbReference>
<dbReference type="PANTHER" id="PTHR48190:SF2">
    <property type="entry name" value="PROGRAMMED CELL DEATH PROTEIN 7"/>
    <property type="match status" value="1"/>
</dbReference>
<feature type="coiled-coil region" evidence="1">
    <location>
        <begin position="150"/>
        <end position="198"/>
    </location>
</feature>
<protein>
    <submittedName>
        <fullName evidence="3">U11/U12 small nuclear ribonucleoprotein 59 kDa protein</fullName>
    </submittedName>
</protein>
<sequence>MNPIPYQPAGPRPRWAPVVPPNQPMSISFWETANVRDQFKNLHDTLKLQMLQLIKDGKGYDDGEASVGGFSEFLKERRLNVESRVSLSVEAANALMAKLRVELEPFRMITYEMCPWEEKSAAVRLANKIHKSYRNKRWRKTKRKHIAEMIAKVRERFEEADREADEWRARDIAKDIAKRKMEDMKKIAKLNVKEERKRLESEVIIMFDLNFLGHISAVKFWYCASSSMSAINDATFFDVFILILCHFLPEEDAKFLERVRAAVEEEEQQVNLAADIDAAKDAIATVEQSRKTTENNKESKDQTSASTNSGPSTALTNKESGKQVSEEEGHNVFIRRNWCVAKGSRRSEVKDFWTPYDLASNSAKVFY</sequence>